<comment type="similarity">
    <text evidence="2">Belongs to the SURF6 family.</text>
</comment>
<dbReference type="PANTHER" id="PTHR14369">
    <property type="entry name" value="SURFEIT LOCUS PROTEIN 6"/>
    <property type="match status" value="1"/>
</dbReference>
<dbReference type="GO" id="GO:0003723">
    <property type="term" value="F:RNA binding"/>
    <property type="evidence" value="ECO:0007669"/>
    <property type="project" value="TreeGrafter"/>
</dbReference>
<evidence type="ECO:0000256" key="1">
    <source>
        <dbReference type="ARBA" id="ARBA00004123"/>
    </source>
</evidence>
<dbReference type="AlphaFoldDB" id="A0A4D9CTW8"/>
<dbReference type="GO" id="GO:0042274">
    <property type="term" value="P:ribosomal small subunit biogenesis"/>
    <property type="evidence" value="ECO:0007669"/>
    <property type="project" value="TreeGrafter"/>
</dbReference>
<protein>
    <recommendedName>
        <fullName evidence="10">Ribosomal RNA-processing protein 14/surfeit locus protein 6 C-terminal domain-containing protein</fullName>
    </recommendedName>
</protein>
<feature type="compositionally biased region" description="Basic and acidic residues" evidence="5">
    <location>
        <begin position="223"/>
        <end position="241"/>
    </location>
</feature>
<reference evidence="8 9" key="1">
    <citation type="submission" date="2019-01" db="EMBL/GenBank/DDBJ databases">
        <title>Nuclear Genome Assembly of the Microalgal Biofuel strain Nannochloropsis salina CCMP1776.</title>
        <authorList>
            <person name="Hovde B."/>
        </authorList>
    </citation>
    <scope>NUCLEOTIDE SEQUENCE [LARGE SCALE GENOMIC DNA]</scope>
    <source>
        <strain evidence="8 9">CCMP1776</strain>
    </source>
</reference>
<evidence type="ECO:0000256" key="5">
    <source>
        <dbReference type="SAM" id="MobiDB-lite"/>
    </source>
</evidence>
<dbReference type="Proteomes" id="UP000355283">
    <property type="component" value="Unassembled WGS sequence"/>
</dbReference>
<feature type="coiled-coil region" evidence="4">
    <location>
        <begin position="335"/>
        <end position="362"/>
    </location>
</feature>
<dbReference type="Pfam" id="PF15459">
    <property type="entry name" value="RRP14"/>
    <property type="match status" value="1"/>
</dbReference>
<evidence type="ECO:0008006" key="10">
    <source>
        <dbReference type="Google" id="ProtNLM"/>
    </source>
</evidence>
<dbReference type="GO" id="GO:0003677">
    <property type="term" value="F:DNA binding"/>
    <property type="evidence" value="ECO:0007669"/>
    <property type="project" value="TreeGrafter"/>
</dbReference>
<feature type="compositionally biased region" description="Acidic residues" evidence="5">
    <location>
        <begin position="111"/>
        <end position="148"/>
    </location>
</feature>
<dbReference type="InterPro" id="IPR029188">
    <property type="entry name" value="Rrp14_N"/>
</dbReference>
<dbReference type="InterPro" id="IPR029190">
    <property type="entry name" value="Rrp14/SURF6_C"/>
</dbReference>
<feature type="region of interest" description="Disordered" evidence="5">
    <location>
        <begin position="33"/>
        <end position="292"/>
    </location>
</feature>
<gene>
    <name evidence="8" type="ORF">NSK_007606</name>
</gene>
<dbReference type="GO" id="GO:0005730">
    <property type="term" value="C:nucleolus"/>
    <property type="evidence" value="ECO:0007669"/>
    <property type="project" value="TreeGrafter"/>
</dbReference>
<sequence length="517" mass="56259">MAIQDENFLRRRLAENNAYFSRMVNLVPAELYLPKDDNNNGEANAKYFKNKRQAAPKQLKKEESKRGKKMKFDPANMKTVTELQTERAAKEKEEKERSKRMREDANKVGEGEGEDSEDENDGDSDGVFEESEEEGEEEEEEEEDDDDAGDQKHEKGGTLPKEARDASKPPGRKGGGNEEEKADKIGGGGLHIAANNFKKAKESGQGSTSRGPLSLVGTTPRAKSIEELRERLRLKIEEARAKRGGVSEGGNRRSAKNSRAAAAAANLNQNKRKKGQLASLPSSSPTTSPAAAAVAVGLSSGSNHQNDVSVDIQFGKIAVPASVASRHLKKGGKNLVGLLKKAEEKEKRLKELQATEGGKEEASALLWRDALKSAHGEKILDNPKLLKKAIKKKEKAKAKSKEKWGDRTAKIEAAEREKQGKREANLKKRKLGGVEGCLAGSKAEKDNKEKSGGRQGRAGFEGKRADFLNEGAGKKRNEQFDGETHFNKKREAGGGSASRKGQALNSGGTGKGHNHHR</sequence>
<feature type="compositionally biased region" description="Basic and acidic residues" evidence="5">
    <location>
        <begin position="397"/>
        <end position="426"/>
    </location>
</feature>
<name>A0A4D9CTW8_9STRA</name>
<accession>A0A4D9CTW8</accession>
<feature type="compositionally biased region" description="Low complexity" evidence="5">
    <location>
        <begin position="257"/>
        <end position="269"/>
    </location>
</feature>
<feature type="compositionally biased region" description="Basic and acidic residues" evidence="5">
    <location>
        <begin position="442"/>
        <end position="452"/>
    </location>
</feature>
<evidence type="ECO:0000259" key="6">
    <source>
        <dbReference type="Pfam" id="PF04935"/>
    </source>
</evidence>
<comment type="subcellular location">
    <subcellularLocation>
        <location evidence="1">Nucleus</location>
    </subcellularLocation>
</comment>
<feature type="compositionally biased region" description="Basic and acidic residues" evidence="5">
    <location>
        <begin position="84"/>
        <end position="110"/>
    </location>
</feature>
<evidence type="ECO:0000256" key="2">
    <source>
        <dbReference type="ARBA" id="ARBA00005904"/>
    </source>
</evidence>
<keyword evidence="4" id="KW-0175">Coiled coil</keyword>
<evidence type="ECO:0000313" key="9">
    <source>
        <dbReference type="Proteomes" id="UP000355283"/>
    </source>
</evidence>
<feature type="region of interest" description="Disordered" evidence="5">
    <location>
        <begin position="391"/>
        <end position="517"/>
    </location>
</feature>
<dbReference type="InterPro" id="IPR007019">
    <property type="entry name" value="SURF6"/>
</dbReference>
<feature type="domain" description="Ribosomal RNA-processing protein 14 N-terminal" evidence="7">
    <location>
        <begin position="12"/>
        <end position="75"/>
    </location>
</feature>
<dbReference type="Pfam" id="PF04935">
    <property type="entry name" value="SURF6"/>
    <property type="match status" value="1"/>
</dbReference>
<dbReference type="EMBL" id="SDOX01000145">
    <property type="protein sequence ID" value="TFJ80963.1"/>
    <property type="molecule type" value="Genomic_DNA"/>
</dbReference>
<dbReference type="GO" id="GO:0042273">
    <property type="term" value="P:ribosomal large subunit biogenesis"/>
    <property type="evidence" value="ECO:0007669"/>
    <property type="project" value="TreeGrafter"/>
</dbReference>
<feature type="compositionally biased region" description="Basic and acidic residues" evidence="5">
    <location>
        <begin position="149"/>
        <end position="167"/>
    </location>
</feature>
<keyword evidence="9" id="KW-1185">Reference proteome</keyword>
<evidence type="ECO:0000259" key="7">
    <source>
        <dbReference type="Pfam" id="PF15459"/>
    </source>
</evidence>
<proteinExistence type="inferred from homology"/>
<dbReference type="PANTHER" id="PTHR14369:SF0">
    <property type="entry name" value="SURFEIT LOCUS PROTEIN 6"/>
    <property type="match status" value="1"/>
</dbReference>
<evidence type="ECO:0000256" key="3">
    <source>
        <dbReference type="ARBA" id="ARBA00023242"/>
    </source>
</evidence>
<comment type="caution">
    <text evidence="8">The sequence shown here is derived from an EMBL/GenBank/DDBJ whole genome shotgun (WGS) entry which is preliminary data.</text>
</comment>
<evidence type="ECO:0000256" key="4">
    <source>
        <dbReference type="SAM" id="Coils"/>
    </source>
</evidence>
<feature type="domain" description="Ribosomal RNA-processing protein 14/surfeit locus protein 6 C-terminal" evidence="6">
    <location>
        <begin position="237"/>
        <end position="430"/>
    </location>
</feature>
<organism evidence="8 9">
    <name type="scientific">Nannochloropsis salina CCMP1776</name>
    <dbReference type="NCBI Taxonomy" id="1027361"/>
    <lineage>
        <taxon>Eukaryota</taxon>
        <taxon>Sar</taxon>
        <taxon>Stramenopiles</taxon>
        <taxon>Ochrophyta</taxon>
        <taxon>Eustigmatophyceae</taxon>
        <taxon>Eustigmatales</taxon>
        <taxon>Monodopsidaceae</taxon>
        <taxon>Microchloropsis</taxon>
        <taxon>Microchloropsis salina</taxon>
    </lineage>
</organism>
<feature type="compositionally biased region" description="Basic and acidic residues" evidence="5">
    <location>
        <begin position="460"/>
        <end position="492"/>
    </location>
</feature>
<keyword evidence="3" id="KW-0539">Nucleus</keyword>
<evidence type="ECO:0000313" key="8">
    <source>
        <dbReference type="EMBL" id="TFJ80963.1"/>
    </source>
</evidence>
<dbReference type="OrthoDB" id="47608at2759"/>
<feature type="compositionally biased region" description="Low complexity" evidence="5">
    <location>
        <begin position="277"/>
        <end position="292"/>
    </location>
</feature>
<feature type="compositionally biased region" description="Basic and acidic residues" evidence="5">
    <location>
        <begin position="175"/>
        <end position="184"/>
    </location>
</feature>